<feature type="compositionally biased region" description="Basic and acidic residues" evidence="1">
    <location>
        <begin position="20"/>
        <end position="31"/>
    </location>
</feature>
<reference evidence="3" key="1">
    <citation type="submission" date="2005-03" db="EMBL/GenBank/DDBJ databases">
        <title>Comparison of the complete genome sequences of Rhodococcus erythropolis PR4 and Rhodococcus opacus B4.</title>
        <authorList>
            <person name="Takarada H."/>
            <person name="Sekine M."/>
            <person name="Hosoyama A."/>
            <person name="Yamada R."/>
            <person name="Fujisawa T."/>
            <person name="Omata S."/>
            <person name="Shimizu A."/>
            <person name="Tsukatani N."/>
            <person name="Tanikawa S."/>
            <person name="Fujita N."/>
            <person name="Harayama S."/>
        </authorList>
    </citation>
    <scope>NUCLEOTIDE SEQUENCE [LARGE SCALE GENOMIC DNA]</scope>
    <source>
        <strain evidence="3">PR4 / NBRC 100887</strain>
    </source>
</reference>
<dbReference type="AlphaFoldDB" id="C0ZMF2"/>
<accession>C0ZMF2</accession>
<name>C0ZMF2_RHOE4</name>
<dbReference type="KEGG" id="rer:RER_45020"/>
<proteinExistence type="predicted"/>
<evidence type="ECO:0000313" key="3">
    <source>
        <dbReference type="Proteomes" id="UP000002204"/>
    </source>
</evidence>
<evidence type="ECO:0000313" key="2">
    <source>
        <dbReference type="EMBL" id="BAH35210.1"/>
    </source>
</evidence>
<sequence length="113" mass="12560">MRNEPTSHGTKRRPLNRSTTHTEERARETMATRKKTHPRNYSGRGRYATADTFDPAPRTALAALVLPENSTIEVVTRHGVKDHGEDGRPLGVYTETVEPMHVLPQGSIGGFIN</sequence>
<dbReference type="HOGENOM" id="CLU_171098_0_0_11"/>
<evidence type="ECO:0000256" key="1">
    <source>
        <dbReference type="SAM" id="MobiDB-lite"/>
    </source>
</evidence>
<feature type="region of interest" description="Disordered" evidence="1">
    <location>
        <begin position="1"/>
        <end position="52"/>
    </location>
</feature>
<reference evidence="2 3" key="2">
    <citation type="journal article" date="2006" name="Environ. Microbiol.">
        <title>Sequence analysis of three plasmids harboured in Rhodococcus erythropolis strain PR4.</title>
        <authorList>
            <person name="Sekine M."/>
            <person name="Tanikawa S."/>
            <person name="Omata S."/>
            <person name="Saito M."/>
            <person name="Fujisawa T."/>
            <person name="Tsukatani N."/>
            <person name="Tajima T."/>
            <person name="Sekigawa T."/>
            <person name="Kosugi H."/>
            <person name="Matsuo Y."/>
            <person name="Nishiko R."/>
            <person name="Imamura K."/>
            <person name="Ito M."/>
            <person name="Narita H."/>
            <person name="Tago S."/>
            <person name="Fujita N."/>
            <person name="Harayama S."/>
        </authorList>
    </citation>
    <scope>NUCLEOTIDE SEQUENCE [LARGE SCALE GENOMIC DNA]</scope>
    <source>
        <strain evidence="3">PR4 / NBRC 100887</strain>
    </source>
</reference>
<protein>
    <submittedName>
        <fullName evidence="2">Uncharacterized protein</fullName>
    </submittedName>
</protein>
<gene>
    <name evidence="2" type="ordered locus">RER_45020</name>
</gene>
<dbReference type="EMBL" id="AP008957">
    <property type="protein sequence ID" value="BAH35210.1"/>
    <property type="molecule type" value="Genomic_DNA"/>
</dbReference>
<organism evidence="2 3">
    <name type="scientific">Rhodococcus erythropolis (strain PR4 / NBRC 100887)</name>
    <dbReference type="NCBI Taxonomy" id="234621"/>
    <lineage>
        <taxon>Bacteria</taxon>
        <taxon>Bacillati</taxon>
        <taxon>Actinomycetota</taxon>
        <taxon>Actinomycetes</taxon>
        <taxon>Mycobacteriales</taxon>
        <taxon>Nocardiaceae</taxon>
        <taxon>Rhodococcus</taxon>
        <taxon>Rhodococcus erythropolis group</taxon>
    </lineage>
</organism>
<dbReference type="Proteomes" id="UP000002204">
    <property type="component" value="Chromosome"/>
</dbReference>